<evidence type="ECO:0000256" key="9">
    <source>
        <dbReference type="ARBA" id="ARBA00023065"/>
    </source>
</evidence>
<dbReference type="GO" id="GO:0046583">
    <property type="term" value="F:monoatomic cation efflux transmembrane transporter activity"/>
    <property type="evidence" value="ECO:0007669"/>
    <property type="project" value="TreeGrafter"/>
</dbReference>
<evidence type="ECO:0000256" key="3">
    <source>
        <dbReference type="ARBA" id="ARBA00022426"/>
    </source>
</evidence>
<comment type="function">
    <text evidence="1">Efflux system for nickel and cobalt.</text>
</comment>
<keyword evidence="9" id="KW-0406">Ion transport</keyword>
<feature type="transmembrane region" description="Helical" evidence="13">
    <location>
        <begin position="401"/>
        <end position="423"/>
    </location>
</feature>
<dbReference type="EMBL" id="NXIE01000006">
    <property type="protein sequence ID" value="RXK11651.1"/>
    <property type="molecule type" value="Genomic_DNA"/>
</dbReference>
<reference evidence="15 16" key="1">
    <citation type="submission" date="2017-09" db="EMBL/GenBank/DDBJ databases">
        <title>Genomics of the genus Arcobacter.</title>
        <authorList>
            <person name="Perez-Cataluna A."/>
            <person name="Figueras M.J."/>
            <person name="Salas-Masso N."/>
        </authorList>
    </citation>
    <scope>NUCLEOTIDE SEQUENCE [LARGE SCALE GENOMIC DNA]</scope>
    <source>
        <strain evidence="15 16">F156-34</strain>
    </source>
</reference>
<evidence type="ECO:0000256" key="2">
    <source>
        <dbReference type="ARBA" id="ARBA00004651"/>
    </source>
</evidence>
<feature type="transmembrane region" description="Helical" evidence="13">
    <location>
        <begin position="466"/>
        <end position="487"/>
    </location>
</feature>
<proteinExistence type="inferred from homology"/>
<keyword evidence="7 13" id="KW-0812">Transmembrane</keyword>
<keyword evidence="6" id="KW-0533">Nickel</keyword>
<protein>
    <recommendedName>
        <fullName evidence="13">Nickel/cobalt efflux system</fullName>
    </recommendedName>
</protein>
<gene>
    <name evidence="15" type="ORF">CP965_12835</name>
</gene>
<name>A0A4Q1ASQ8_9BACT</name>
<evidence type="ECO:0000256" key="5">
    <source>
        <dbReference type="ARBA" id="ARBA00022475"/>
    </source>
</evidence>
<evidence type="ECO:0000256" key="13">
    <source>
        <dbReference type="RuleBase" id="RU362101"/>
    </source>
</evidence>
<dbReference type="PROSITE" id="PS51257">
    <property type="entry name" value="PROKAR_LIPOPROTEIN"/>
    <property type="match status" value="1"/>
</dbReference>
<evidence type="ECO:0000256" key="7">
    <source>
        <dbReference type="ARBA" id="ARBA00022692"/>
    </source>
</evidence>
<dbReference type="GO" id="GO:0010045">
    <property type="term" value="P:response to nickel cation"/>
    <property type="evidence" value="ECO:0007669"/>
    <property type="project" value="TreeGrafter"/>
</dbReference>
<organism evidence="15 16">
    <name type="scientific">Halarcobacter mediterraneus</name>
    <dbReference type="NCBI Taxonomy" id="2023153"/>
    <lineage>
        <taxon>Bacteria</taxon>
        <taxon>Pseudomonadati</taxon>
        <taxon>Campylobacterota</taxon>
        <taxon>Epsilonproteobacteria</taxon>
        <taxon>Campylobacterales</taxon>
        <taxon>Arcobacteraceae</taxon>
        <taxon>Halarcobacter</taxon>
    </lineage>
</organism>
<dbReference type="GO" id="GO:0006824">
    <property type="term" value="P:cobalt ion transport"/>
    <property type="evidence" value="ECO:0007669"/>
    <property type="project" value="UniProtKB-KW"/>
</dbReference>
<dbReference type="Pfam" id="PF03824">
    <property type="entry name" value="NicO"/>
    <property type="match status" value="1"/>
</dbReference>
<keyword evidence="3" id="KW-0171">Cobalt transport</keyword>
<dbReference type="PANTHER" id="PTHR40659:SF1">
    <property type="entry name" value="NICKEL_COBALT EFFLUX SYSTEM RCNA"/>
    <property type="match status" value="1"/>
</dbReference>
<dbReference type="InterPro" id="IPR011541">
    <property type="entry name" value="Ni/Co_transpt_high_affinity"/>
</dbReference>
<keyword evidence="14" id="KW-0732">Signal</keyword>
<dbReference type="PANTHER" id="PTHR40659">
    <property type="entry name" value="NICKEL/COBALT EFFLUX SYSTEM RCNA"/>
    <property type="match status" value="1"/>
</dbReference>
<evidence type="ECO:0000256" key="1">
    <source>
        <dbReference type="ARBA" id="ARBA00002510"/>
    </source>
</evidence>
<dbReference type="GO" id="GO:0005886">
    <property type="term" value="C:plasma membrane"/>
    <property type="evidence" value="ECO:0007669"/>
    <property type="project" value="UniProtKB-SubCell"/>
</dbReference>
<keyword evidence="12" id="KW-0170">Cobalt</keyword>
<keyword evidence="4 13" id="KW-0813">Transport</keyword>
<evidence type="ECO:0000256" key="11">
    <source>
        <dbReference type="ARBA" id="ARBA00023136"/>
    </source>
</evidence>
<evidence type="ECO:0000313" key="15">
    <source>
        <dbReference type="EMBL" id="RXK11651.1"/>
    </source>
</evidence>
<feature type="signal peptide" evidence="14">
    <location>
        <begin position="1"/>
        <end position="20"/>
    </location>
</feature>
<feature type="transmembrane region" description="Helical" evidence="13">
    <location>
        <begin position="429"/>
        <end position="454"/>
    </location>
</feature>
<keyword evidence="16" id="KW-1185">Reference proteome</keyword>
<evidence type="ECO:0000256" key="14">
    <source>
        <dbReference type="SAM" id="SignalP"/>
    </source>
</evidence>
<feature type="transmembrane region" description="Helical" evidence="13">
    <location>
        <begin position="331"/>
        <end position="350"/>
    </location>
</feature>
<feature type="transmembrane region" description="Helical" evidence="13">
    <location>
        <begin position="293"/>
        <end position="319"/>
    </location>
</feature>
<evidence type="ECO:0000256" key="8">
    <source>
        <dbReference type="ARBA" id="ARBA00022989"/>
    </source>
</evidence>
<comment type="subcellular location">
    <subcellularLocation>
        <location evidence="2 13">Cell membrane</location>
        <topology evidence="2 13">Multi-pass membrane protein</topology>
    </subcellularLocation>
</comment>
<feature type="chain" id="PRO_5021031647" description="Nickel/cobalt efflux system" evidence="14">
    <location>
        <begin position="21"/>
        <end position="492"/>
    </location>
</feature>
<keyword evidence="10" id="KW-0921">Nickel transport</keyword>
<dbReference type="InterPro" id="IPR051224">
    <property type="entry name" value="NiCoT_RcnA"/>
</dbReference>
<sequence length="492" mass="55810">MSLFTRTLILILFLSNSVFACAICTIYSPETKYFIEVDTNDKKINSAKITWVLTKDFTNTLKEVYDTNTNNFFEKEELDLIAQAIYDYVIPRNYLVHFSYGKTIDKEKSEKVKVFKKEVYIKNSILHFSYTIDLNYDIKNENLLYFSVFDEENYFILIHFDKLSKITGLEEVKVNKIGTKKDLLFSFSLANAQVSSKVKEEEQSKVMEEKLEDSELEESLYKEEKIKDESLLNYFVKKVKHYLVKIENGDNLALLMLLVVSFIYGMVHALGPGHGKSLAFSYFMANKSSYTKAFFISQASAFVHIIGALILVVVSIFILESILNNFVNDSVEILTKVSSVLIMVLAVYILSNKLRNKSCSCSSCCSSHAPIEKKSEATSVWSTQKPKNTTSLKPNFMKQDLYFVITSGLIPCPGTVVLFIYAFVLKTYFAVFLASIAISLGMGVVIFASSFLGTSVNKLGEKSHKITYALEIIAPIFMFILGVFLYLNANLI</sequence>
<evidence type="ECO:0000313" key="16">
    <source>
        <dbReference type="Proteomes" id="UP000289718"/>
    </source>
</evidence>
<dbReference type="AlphaFoldDB" id="A0A4Q1ASQ8"/>
<accession>A0A4Q1ASQ8</accession>
<evidence type="ECO:0000256" key="12">
    <source>
        <dbReference type="ARBA" id="ARBA00023285"/>
    </source>
</evidence>
<dbReference type="GO" id="GO:0015099">
    <property type="term" value="F:nickel cation transmembrane transporter activity"/>
    <property type="evidence" value="ECO:0007669"/>
    <property type="project" value="UniProtKB-UniRule"/>
</dbReference>
<keyword evidence="8 13" id="KW-1133">Transmembrane helix</keyword>
<keyword evidence="5" id="KW-1003">Cell membrane</keyword>
<feature type="transmembrane region" description="Helical" evidence="13">
    <location>
        <begin position="252"/>
        <end position="272"/>
    </location>
</feature>
<evidence type="ECO:0000256" key="6">
    <source>
        <dbReference type="ARBA" id="ARBA00022596"/>
    </source>
</evidence>
<comment type="caution">
    <text evidence="15">The sequence shown here is derived from an EMBL/GenBank/DDBJ whole genome shotgun (WGS) entry which is preliminary data.</text>
</comment>
<keyword evidence="11 13" id="KW-0472">Membrane</keyword>
<dbReference type="GO" id="GO:0032025">
    <property type="term" value="P:response to cobalt ion"/>
    <property type="evidence" value="ECO:0007669"/>
    <property type="project" value="TreeGrafter"/>
</dbReference>
<dbReference type="RefSeq" id="WP_129062520.1">
    <property type="nucleotide sequence ID" value="NZ_NXIE01000006.1"/>
</dbReference>
<evidence type="ECO:0000256" key="4">
    <source>
        <dbReference type="ARBA" id="ARBA00022448"/>
    </source>
</evidence>
<evidence type="ECO:0000256" key="10">
    <source>
        <dbReference type="ARBA" id="ARBA00023112"/>
    </source>
</evidence>
<dbReference type="Proteomes" id="UP000289718">
    <property type="component" value="Unassembled WGS sequence"/>
</dbReference>
<dbReference type="OrthoDB" id="9812956at2"/>
<comment type="similarity">
    <text evidence="13">Belongs to the NiCoT transporter (TC 2.A.52) family.</text>
</comment>